<dbReference type="EMBL" id="JAHRIP010084676">
    <property type="protein sequence ID" value="MEQ2313356.1"/>
    <property type="molecule type" value="Genomic_DNA"/>
</dbReference>
<evidence type="ECO:0000313" key="3">
    <source>
        <dbReference type="Proteomes" id="UP001469553"/>
    </source>
</evidence>
<organism evidence="2 3">
    <name type="scientific">Ameca splendens</name>
    <dbReference type="NCBI Taxonomy" id="208324"/>
    <lineage>
        <taxon>Eukaryota</taxon>
        <taxon>Metazoa</taxon>
        <taxon>Chordata</taxon>
        <taxon>Craniata</taxon>
        <taxon>Vertebrata</taxon>
        <taxon>Euteleostomi</taxon>
        <taxon>Actinopterygii</taxon>
        <taxon>Neopterygii</taxon>
        <taxon>Teleostei</taxon>
        <taxon>Neoteleostei</taxon>
        <taxon>Acanthomorphata</taxon>
        <taxon>Ovalentaria</taxon>
        <taxon>Atherinomorphae</taxon>
        <taxon>Cyprinodontiformes</taxon>
        <taxon>Goodeidae</taxon>
        <taxon>Ameca</taxon>
    </lineage>
</organism>
<keyword evidence="1" id="KW-0812">Transmembrane</keyword>
<gene>
    <name evidence="2" type="ORF">AMECASPLE_001164</name>
</gene>
<sequence length="114" mass="12282">GCAGRCLCSISNQPNDSCVISMLYDSGFGRGGDAVIGEECVEERTLYTALGGLSVDFFVSDVLVSTLTVWVLSVRKSKTMRQRGDVSQMLWSFSVSLLGMTVLNTELSINSSQV</sequence>
<reference evidence="2 3" key="1">
    <citation type="submission" date="2021-06" db="EMBL/GenBank/DDBJ databases">
        <authorList>
            <person name="Palmer J.M."/>
        </authorList>
    </citation>
    <scope>NUCLEOTIDE SEQUENCE [LARGE SCALE GENOMIC DNA]</scope>
    <source>
        <strain evidence="2 3">AS_MEX2019</strain>
        <tissue evidence="2">Muscle</tissue>
    </source>
</reference>
<feature type="non-terminal residue" evidence="2">
    <location>
        <position position="1"/>
    </location>
</feature>
<comment type="caution">
    <text evidence="2">The sequence shown here is derived from an EMBL/GenBank/DDBJ whole genome shotgun (WGS) entry which is preliminary data.</text>
</comment>
<evidence type="ECO:0000256" key="1">
    <source>
        <dbReference type="SAM" id="Phobius"/>
    </source>
</evidence>
<keyword evidence="1" id="KW-0472">Membrane</keyword>
<feature type="transmembrane region" description="Helical" evidence="1">
    <location>
        <begin position="57"/>
        <end position="74"/>
    </location>
</feature>
<dbReference type="Proteomes" id="UP001469553">
    <property type="component" value="Unassembled WGS sequence"/>
</dbReference>
<keyword evidence="1" id="KW-1133">Transmembrane helix</keyword>
<accession>A0ABV1A549</accession>
<protein>
    <submittedName>
        <fullName evidence="2">Uncharacterized protein</fullName>
    </submittedName>
</protein>
<proteinExistence type="predicted"/>
<keyword evidence="3" id="KW-1185">Reference proteome</keyword>
<evidence type="ECO:0000313" key="2">
    <source>
        <dbReference type="EMBL" id="MEQ2313356.1"/>
    </source>
</evidence>
<name>A0ABV1A549_9TELE</name>